<evidence type="ECO:0000313" key="2">
    <source>
        <dbReference type="EMBL" id="MEQ2457112.1"/>
    </source>
</evidence>
<dbReference type="EMBL" id="JBBMFT010000008">
    <property type="protein sequence ID" value="MEQ2457112.1"/>
    <property type="molecule type" value="Genomic_DNA"/>
</dbReference>
<reference evidence="2 3" key="1">
    <citation type="submission" date="2024-03" db="EMBL/GenBank/DDBJ databases">
        <title>Human intestinal bacterial collection.</title>
        <authorList>
            <person name="Pauvert C."/>
            <person name="Hitch T.C.A."/>
            <person name="Clavel T."/>
        </authorList>
    </citation>
    <scope>NUCLEOTIDE SEQUENCE [LARGE SCALE GENOMIC DNA]</scope>
    <source>
        <strain evidence="2 3">CLA-AP-H34</strain>
    </source>
</reference>
<name>A0ABV1ER88_9FIRM</name>
<evidence type="ECO:0000313" key="3">
    <source>
        <dbReference type="Proteomes" id="UP001440599"/>
    </source>
</evidence>
<dbReference type="SUPFAM" id="SSF53474">
    <property type="entry name" value="alpha/beta-Hydrolases"/>
    <property type="match status" value="1"/>
</dbReference>
<dbReference type="RefSeq" id="WP_349140877.1">
    <property type="nucleotide sequence ID" value="NZ_JBBMFT010000008.1"/>
</dbReference>
<feature type="domain" description="AB hydrolase-1" evidence="1">
    <location>
        <begin position="15"/>
        <end position="175"/>
    </location>
</feature>
<organism evidence="2 3">
    <name type="scientific">Flavonifractor hominis</name>
    <dbReference type="NCBI Taxonomy" id="3133178"/>
    <lineage>
        <taxon>Bacteria</taxon>
        <taxon>Bacillati</taxon>
        <taxon>Bacillota</taxon>
        <taxon>Clostridia</taxon>
        <taxon>Eubacteriales</taxon>
        <taxon>Oscillospiraceae</taxon>
        <taxon>Flavonifractor</taxon>
    </lineage>
</organism>
<keyword evidence="2" id="KW-0378">Hydrolase</keyword>
<protein>
    <submittedName>
        <fullName evidence="2">Alpha/beta hydrolase</fullName>
    </submittedName>
</protein>
<evidence type="ECO:0000259" key="1">
    <source>
        <dbReference type="Pfam" id="PF12697"/>
    </source>
</evidence>
<proteinExistence type="predicted"/>
<accession>A0ABV1ER88</accession>
<keyword evidence="3" id="KW-1185">Reference proteome</keyword>
<dbReference type="InterPro" id="IPR050228">
    <property type="entry name" value="Carboxylesterase_BioH"/>
</dbReference>
<dbReference type="PANTHER" id="PTHR43194:SF2">
    <property type="entry name" value="PEROXISOMAL MEMBRANE PROTEIN LPX1"/>
    <property type="match status" value="1"/>
</dbReference>
<dbReference type="Pfam" id="PF12697">
    <property type="entry name" value="Abhydrolase_6"/>
    <property type="match status" value="1"/>
</dbReference>
<sequence length="244" mass="27825">MNELEYGKENQQTIMLLHGGGLSWWNYKEVAELLKDRYHVILPILDGHAGSSRNFTSIEDNAEALLHYIDEHCQGQLFLIGGLSLGGQVLVEMLTQRPSFCEYAIIESACVIPSKLTNTLIKPMFDMSFGLIKKKWFAKLQFKSLKIKSDLFRNYYEDTCKISKQDMIAFMKANTSYSCKEEISRTTAKVTVVVGAREQSNMISSARKLHQMIPGSTLFIKDKLYHGEYSINHPAEYAEYINSL</sequence>
<gene>
    <name evidence="2" type="ORF">WMO45_11310</name>
</gene>
<dbReference type="InterPro" id="IPR000073">
    <property type="entry name" value="AB_hydrolase_1"/>
</dbReference>
<dbReference type="PANTHER" id="PTHR43194">
    <property type="entry name" value="HYDROLASE ALPHA/BETA FOLD FAMILY"/>
    <property type="match status" value="1"/>
</dbReference>
<dbReference type="Proteomes" id="UP001440599">
    <property type="component" value="Unassembled WGS sequence"/>
</dbReference>
<dbReference type="InterPro" id="IPR029058">
    <property type="entry name" value="AB_hydrolase_fold"/>
</dbReference>
<comment type="caution">
    <text evidence="2">The sequence shown here is derived from an EMBL/GenBank/DDBJ whole genome shotgun (WGS) entry which is preliminary data.</text>
</comment>
<dbReference type="Gene3D" id="3.40.50.1820">
    <property type="entry name" value="alpha/beta hydrolase"/>
    <property type="match status" value="1"/>
</dbReference>
<dbReference type="GO" id="GO:0016787">
    <property type="term" value="F:hydrolase activity"/>
    <property type="evidence" value="ECO:0007669"/>
    <property type="project" value="UniProtKB-KW"/>
</dbReference>